<dbReference type="NCBIfam" id="NF006756">
    <property type="entry name" value="PRK09276.1"/>
    <property type="match status" value="1"/>
</dbReference>
<dbReference type="PROSITE" id="PS00105">
    <property type="entry name" value="AA_TRANSFER_CLASS_1"/>
    <property type="match status" value="1"/>
</dbReference>
<keyword evidence="8" id="KW-1185">Reference proteome</keyword>
<dbReference type="GO" id="GO:0030170">
    <property type="term" value="F:pyridoxal phosphate binding"/>
    <property type="evidence" value="ECO:0007669"/>
    <property type="project" value="InterPro"/>
</dbReference>
<reference evidence="8" key="3">
    <citation type="submission" date="2023-06" db="EMBL/GenBank/DDBJ databases">
        <title>Pangenomics reveal diversification of enzyme families and niche specialization in globally abundant SAR202 bacteria.</title>
        <authorList>
            <person name="Saw J.H.W."/>
        </authorList>
    </citation>
    <scope>NUCLEOTIDE SEQUENCE [LARGE SCALE GENOMIC DNA]</scope>
    <source>
        <strain evidence="8">JH1073</strain>
    </source>
</reference>
<organism evidence="7 8">
    <name type="scientific">Candidatus Lucifugimonas marina</name>
    <dbReference type="NCBI Taxonomy" id="3038979"/>
    <lineage>
        <taxon>Bacteria</taxon>
        <taxon>Bacillati</taxon>
        <taxon>Chloroflexota</taxon>
        <taxon>Dehalococcoidia</taxon>
        <taxon>SAR202 cluster</taxon>
        <taxon>Candidatus Lucifugimonadales</taxon>
        <taxon>Candidatus Lucifugimonadaceae</taxon>
        <taxon>Candidatus Lucifugimonas</taxon>
    </lineage>
</organism>
<dbReference type="RefSeq" id="WP_342822883.1">
    <property type="nucleotide sequence ID" value="NZ_CP046146.1"/>
</dbReference>
<keyword evidence="3 4" id="KW-0808">Transferase</keyword>
<dbReference type="Gene3D" id="3.90.1150.10">
    <property type="entry name" value="Aspartate Aminotransferase, domain 1"/>
    <property type="match status" value="1"/>
</dbReference>
<accession>A0AAJ5ZIH1</accession>
<dbReference type="InterPro" id="IPR015421">
    <property type="entry name" value="PyrdxlP-dep_Trfase_major"/>
</dbReference>
<dbReference type="Proteomes" id="UP001321249">
    <property type="component" value="Unassembled WGS sequence"/>
</dbReference>
<name>A0AAJ5ZIH1_9CHLR</name>
<dbReference type="PANTHER" id="PTHR42832:SF3">
    <property type="entry name" value="L-GLUTAMINE--4-(METHYLSULFANYL)-2-OXOBUTANOATE AMINOTRANSFERASE"/>
    <property type="match status" value="1"/>
</dbReference>
<protein>
    <recommendedName>
        <fullName evidence="4">Aminotransferase</fullName>
        <ecNumber evidence="4">2.6.1.-</ecNumber>
    </recommendedName>
</protein>
<evidence type="ECO:0000256" key="2">
    <source>
        <dbReference type="ARBA" id="ARBA00022576"/>
    </source>
</evidence>
<dbReference type="EC" id="2.6.1.-" evidence="4"/>
<dbReference type="InterPro" id="IPR050881">
    <property type="entry name" value="LL-DAP_aminotransferase"/>
</dbReference>
<dbReference type="GO" id="GO:0008483">
    <property type="term" value="F:transaminase activity"/>
    <property type="evidence" value="ECO:0007669"/>
    <property type="project" value="UniProtKB-KW"/>
</dbReference>
<dbReference type="InterPro" id="IPR015422">
    <property type="entry name" value="PyrdxlP-dep_Trfase_small"/>
</dbReference>
<evidence type="ECO:0000313" key="9">
    <source>
        <dbReference type="Proteomes" id="UP001321249"/>
    </source>
</evidence>
<dbReference type="InterPro" id="IPR015424">
    <property type="entry name" value="PyrdxlP-dep_Trfase"/>
</dbReference>
<dbReference type="PANTHER" id="PTHR42832">
    <property type="entry name" value="AMINO ACID AMINOTRANSFERASE"/>
    <property type="match status" value="1"/>
</dbReference>
<dbReference type="Proteomes" id="UP001219901">
    <property type="component" value="Chromosome"/>
</dbReference>
<gene>
    <name evidence="6" type="ORF">GKO46_02570</name>
    <name evidence="7" type="ORF">GKO48_06690</name>
</gene>
<evidence type="ECO:0000256" key="4">
    <source>
        <dbReference type="RuleBase" id="RU000481"/>
    </source>
</evidence>
<dbReference type="Pfam" id="PF00155">
    <property type="entry name" value="Aminotran_1_2"/>
    <property type="match status" value="1"/>
</dbReference>
<evidence type="ECO:0000313" key="6">
    <source>
        <dbReference type="EMBL" id="MDG0865955.1"/>
    </source>
</evidence>
<evidence type="ECO:0000313" key="7">
    <source>
        <dbReference type="EMBL" id="WFG39316.1"/>
    </source>
</evidence>
<dbReference type="Gene3D" id="3.40.640.10">
    <property type="entry name" value="Type I PLP-dependent aspartate aminotransferase-like (Major domain)"/>
    <property type="match status" value="1"/>
</dbReference>
<dbReference type="InterPro" id="IPR004838">
    <property type="entry name" value="NHTrfase_class1_PyrdxlP-BS"/>
</dbReference>
<keyword evidence="2 4" id="KW-0032">Aminotransferase</keyword>
<evidence type="ECO:0000259" key="5">
    <source>
        <dbReference type="Pfam" id="PF00155"/>
    </source>
</evidence>
<feature type="domain" description="Aminotransferase class I/classII large" evidence="5">
    <location>
        <begin position="31"/>
        <end position="381"/>
    </location>
</feature>
<dbReference type="AlphaFoldDB" id="A0AAJ5ZIH1"/>
<sequence length="388" mass="42055">MKFAERVENLPPYLFVGISRAIAAKKAQGIDVISFGIGDPDMQTPDPVLNALVAGSKKPANHKYPESEGLPEFRARVAKFYDDRFGVKLDPATEVINLIGAKEGIAHAALCFIDPGDISISPDPAYPVYEIGTMFAGGTTHFVTLKEENGYLIDFADIPTDVAKKAKTLWINYPNNPTGAIAPMSFFDEAVKYCKEFDIALLHDAAYTEVTYDGYVAPSVLQAEGAMDIAMEFHSLSKTANMTGWRVGFASGNPDMVNALMRVKSNIDSGLSQANQEMGIAALDLPAEWLDNNNAVYQKRRDKVVSILNEIGVPAVAPKGALYIWTPIPEGYTSAEFAQKLLDEVDVVVTPGNGYGPGGEGYIRLSLTIPDDQIDEGLRRLAKLRVGG</sequence>
<dbReference type="InterPro" id="IPR004839">
    <property type="entry name" value="Aminotransferase_I/II_large"/>
</dbReference>
<comment type="similarity">
    <text evidence="4">Belongs to the class-I pyridoxal-phosphate-dependent aminotransferase family.</text>
</comment>
<evidence type="ECO:0000256" key="1">
    <source>
        <dbReference type="ARBA" id="ARBA00001933"/>
    </source>
</evidence>
<evidence type="ECO:0000313" key="8">
    <source>
        <dbReference type="Proteomes" id="UP001219901"/>
    </source>
</evidence>
<comment type="cofactor">
    <cofactor evidence="1 4">
        <name>pyridoxal 5'-phosphate</name>
        <dbReference type="ChEBI" id="CHEBI:597326"/>
    </cofactor>
</comment>
<proteinExistence type="inferred from homology"/>
<reference evidence="7" key="2">
    <citation type="journal article" date="2023" name="Nat. Commun.">
        <title>Cultivation of marine bacteria of the SAR202 clade.</title>
        <authorList>
            <person name="Lim Y."/>
            <person name="Seo J.H."/>
            <person name="Giovannoni S.J."/>
            <person name="Kang I."/>
            <person name="Cho J.C."/>
        </authorList>
    </citation>
    <scope>NUCLEOTIDE SEQUENCE</scope>
    <source>
        <strain evidence="7">JH1073</strain>
    </source>
</reference>
<dbReference type="CDD" id="cd00609">
    <property type="entry name" value="AAT_like"/>
    <property type="match status" value="1"/>
</dbReference>
<reference evidence="8 9" key="1">
    <citation type="submission" date="2019-11" db="EMBL/GenBank/DDBJ databases">
        <authorList>
            <person name="Cho J.-C."/>
        </authorList>
    </citation>
    <scope>NUCLEOTIDE SEQUENCE [LARGE SCALE GENOMIC DNA]</scope>
    <source>
        <strain evidence="7 8">JH1073</strain>
        <strain evidence="6 9">JH702</strain>
    </source>
</reference>
<dbReference type="SUPFAM" id="SSF53383">
    <property type="entry name" value="PLP-dependent transferases"/>
    <property type="match status" value="1"/>
</dbReference>
<dbReference type="EMBL" id="WMBE01000001">
    <property type="protein sequence ID" value="MDG0865955.1"/>
    <property type="molecule type" value="Genomic_DNA"/>
</dbReference>
<dbReference type="EMBL" id="CP046147">
    <property type="protein sequence ID" value="WFG39316.1"/>
    <property type="molecule type" value="Genomic_DNA"/>
</dbReference>
<evidence type="ECO:0000256" key="3">
    <source>
        <dbReference type="ARBA" id="ARBA00022679"/>
    </source>
</evidence>